<reference evidence="3 4" key="1">
    <citation type="submission" date="2018-09" db="EMBL/GenBank/DDBJ databases">
        <title>Phylogeny of the Shewanellaceae, and recommendation for two new genera, Pseudoshewanella and Parashewanella.</title>
        <authorList>
            <person name="Wang G."/>
        </authorList>
    </citation>
    <scope>NUCLEOTIDE SEQUENCE [LARGE SCALE GENOMIC DNA]</scope>
    <source>
        <strain evidence="3 4">C51</strain>
    </source>
</reference>
<dbReference type="PANTHER" id="PTHR30537:SF5">
    <property type="entry name" value="HTH-TYPE TRANSCRIPTIONAL ACTIVATOR TTDR-RELATED"/>
    <property type="match status" value="1"/>
</dbReference>
<gene>
    <name evidence="3" type="ORF">D5018_01890</name>
</gene>
<name>A0A3L8Q1E9_9GAMM</name>
<sequence length="177" mass="20090">MQIYPELEPELISNDRLLNLSKEDIDLAIRVGPSPNSGMKQRRIGQFKDVLCGHSSFMKDGADVANAYIANSWQGAHIYHQFKHRKTKVELEFTAKAKCVANSFHTCLSLLNNRVGIGVVPDFLFEQMKPELVEIFPEYQLPINKVYAVYPFMDTLPLNVRVILTEIERQLGAKGNP</sequence>
<dbReference type="OrthoDB" id="5825379at2"/>
<evidence type="ECO:0000313" key="4">
    <source>
        <dbReference type="Proteomes" id="UP000281474"/>
    </source>
</evidence>
<comment type="similarity">
    <text evidence="1">Belongs to the LysR transcriptional regulatory family.</text>
</comment>
<dbReference type="Gene3D" id="3.40.190.290">
    <property type="match status" value="1"/>
</dbReference>
<dbReference type="AlphaFoldDB" id="A0A3L8Q1E9"/>
<dbReference type="RefSeq" id="WP_121837287.1">
    <property type="nucleotide sequence ID" value="NZ_ML014754.1"/>
</dbReference>
<feature type="domain" description="LysR substrate-binding" evidence="2">
    <location>
        <begin position="4"/>
        <end position="169"/>
    </location>
</feature>
<evidence type="ECO:0000313" key="3">
    <source>
        <dbReference type="EMBL" id="RLV61466.1"/>
    </source>
</evidence>
<dbReference type="SUPFAM" id="SSF53850">
    <property type="entry name" value="Periplasmic binding protein-like II"/>
    <property type="match status" value="1"/>
</dbReference>
<evidence type="ECO:0000256" key="1">
    <source>
        <dbReference type="ARBA" id="ARBA00009437"/>
    </source>
</evidence>
<comment type="caution">
    <text evidence="3">The sequence shown here is derived from an EMBL/GenBank/DDBJ whole genome shotgun (WGS) entry which is preliminary data.</text>
</comment>
<protein>
    <recommendedName>
        <fullName evidence="2">LysR substrate-binding domain-containing protein</fullName>
    </recommendedName>
</protein>
<keyword evidence="4" id="KW-1185">Reference proteome</keyword>
<accession>A0A3L8Q1E9</accession>
<proteinExistence type="inferred from homology"/>
<organism evidence="3 4">
    <name type="scientific">Parashewanella curva</name>
    <dbReference type="NCBI Taxonomy" id="2338552"/>
    <lineage>
        <taxon>Bacteria</taxon>
        <taxon>Pseudomonadati</taxon>
        <taxon>Pseudomonadota</taxon>
        <taxon>Gammaproteobacteria</taxon>
        <taxon>Alteromonadales</taxon>
        <taxon>Shewanellaceae</taxon>
        <taxon>Parashewanella</taxon>
    </lineage>
</organism>
<dbReference type="Proteomes" id="UP000281474">
    <property type="component" value="Unassembled WGS sequence"/>
</dbReference>
<dbReference type="Pfam" id="PF03466">
    <property type="entry name" value="LysR_substrate"/>
    <property type="match status" value="1"/>
</dbReference>
<dbReference type="EMBL" id="QZEI01000003">
    <property type="protein sequence ID" value="RLV61466.1"/>
    <property type="molecule type" value="Genomic_DNA"/>
</dbReference>
<evidence type="ECO:0000259" key="2">
    <source>
        <dbReference type="Pfam" id="PF03466"/>
    </source>
</evidence>
<dbReference type="PANTHER" id="PTHR30537">
    <property type="entry name" value="HTH-TYPE TRANSCRIPTIONAL REGULATOR"/>
    <property type="match status" value="1"/>
</dbReference>
<dbReference type="InterPro" id="IPR058163">
    <property type="entry name" value="LysR-type_TF_proteobact-type"/>
</dbReference>
<dbReference type="InterPro" id="IPR005119">
    <property type="entry name" value="LysR_subst-bd"/>
</dbReference>